<dbReference type="AlphaFoldDB" id="A0A0L0DJN0"/>
<feature type="binding site" evidence="8">
    <location>
        <position position="116"/>
    </location>
    <ligand>
        <name>a divalent metal cation</name>
        <dbReference type="ChEBI" id="CHEBI:60240"/>
    </ligand>
</feature>
<dbReference type="InterPro" id="IPR024567">
    <property type="entry name" value="RNase_HII/HIII_dom"/>
</dbReference>
<comment type="cofactor">
    <cofactor evidence="2">
        <name>Mg(2+)</name>
        <dbReference type="ChEBI" id="CHEBI:18420"/>
    </cofactor>
</comment>
<dbReference type="PANTHER" id="PTHR10954">
    <property type="entry name" value="RIBONUCLEASE H2 SUBUNIT A"/>
    <property type="match status" value="1"/>
</dbReference>
<proteinExistence type="inferred from homology"/>
<dbReference type="Gene3D" id="3.30.420.10">
    <property type="entry name" value="Ribonuclease H-like superfamily/Ribonuclease H"/>
    <property type="match status" value="1"/>
</dbReference>
<dbReference type="GO" id="GO:0003723">
    <property type="term" value="F:RNA binding"/>
    <property type="evidence" value="ECO:0007669"/>
    <property type="project" value="UniProtKB-UniRule"/>
</dbReference>
<dbReference type="GeneID" id="25567167"/>
<dbReference type="PANTHER" id="PTHR10954:SF7">
    <property type="entry name" value="RIBONUCLEASE H2 SUBUNIT A"/>
    <property type="match status" value="1"/>
</dbReference>
<dbReference type="GO" id="GO:0006298">
    <property type="term" value="P:mismatch repair"/>
    <property type="evidence" value="ECO:0007669"/>
    <property type="project" value="TreeGrafter"/>
</dbReference>
<comment type="function">
    <text evidence="9">Endonuclease that specifically degrades the RNA of RNA-DNA hybrids.</text>
</comment>
<dbReference type="RefSeq" id="XP_013755172.1">
    <property type="nucleotide sequence ID" value="XM_013899718.1"/>
</dbReference>
<evidence type="ECO:0000256" key="8">
    <source>
        <dbReference type="PROSITE-ProRule" id="PRU01319"/>
    </source>
</evidence>
<dbReference type="Pfam" id="PF01351">
    <property type="entry name" value="RNase_HII"/>
    <property type="match status" value="1"/>
</dbReference>
<dbReference type="GO" id="GO:0046872">
    <property type="term" value="F:metal ion binding"/>
    <property type="evidence" value="ECO:0007669"/>
    <property type="project" value="UniProtKB-KW"/>
</dbReference>
<keyword evidence="7 8" id="KW-0378">Hydrolase</keyword>
<dbReference type="GO" id="GO:0004523">
    <property type="term" value="F:RNA-DNA hybrid ribonuclease activity"/>
    <property type="evidence" value="ECO:0007669"/>
    <property type="project" value="UniProtKB-UniRule"/>
</dbReference>
<dbReference type="InterPro" id="IPR036397">
    <property type="entry name" value="RNaseH_sf"/>
</dbReference>
<evidence type="ECO:0000256" key="5">
    <source>
        <dbReference type="ARBA" id="ARBA00022723"/>
    </source>
</evidence>
<name>A0A0L0DJN0_THETB</name>
<dbReference type="EC" id="3.1.26.4" evidence="9"/>
<evidence type="ECO:0000256" key="7">
    <source>
        <dbReference type="ARBA" id="ARBA00022801"/>
    </source>
</evidence>
<dbReference type="CDD" id="cd07181">
    <property type="entry name" value="RNase_HII_eukaryota_like"/>
    <property type="match status" value="1"/>
</dbReference>
<feature type="domain" description="RNase H type-2" evidence="11">
    <location>
        <begin position="1"/>
        <end position="230"/>
    </location>
</feature>
<keyword evidence="4 8" id="KW-0540">Nuclease</keyword>
<evidence type="ECO:0000256" key="2">
    <source>
        <dbReference type="ARBA" id="ARBA00001946"/>
    </source>
</evidence>
<evidence type="ECO:0000256" key="4">
    <source>
        <dbReference type="ARBA" id="ARBA00022722"/>
    </source>
</evidence>
<comment type="similarity">
    <text evidence="3">Belongs to the RNase HII family. Eukaryotic subfamily.</text>
</comment>
<dbReference type="GO" id="GO:0032299">
    <property type="term" value="C:ribonuclease H2 complex"/>
    <property type="evidence" value="ECO:0007669"/>
    <property type="project" value="TreeGrafter"/>
</dbReference>
<dbReference type="InterPro" id="IPR004649">
    <property type="entry name" value="RNase_H2_suA"/>
</dbReference>
<comment type="cofactor">
    <cofactor evidence="8">
        <name>Mn(2+)</name>
        <dbReference type="ChEBI" id="CHEBI:29035"/>
    </cofactor>
    <cofactor evidence="8">
        <name>Mg(2+)</name>
        <dbReference type="ChEBI" id="CHEBI:18420"/>
    </cofactor>
    <text evidence="8">Manganese or magnesium. Binds 1 divalent metal ion per monomer in the absence of substrate. May bind a second metal ion after substrate binding.</text>
</comment>
<dbReference type="Gene3D" id="1.10.10.460">
    <property type="entry name" value="Ribonuclease hii. Domain 2"/>
    <property type="match status" value="1"/>
</dbReference>
<feature type="binding site" evidence="8">
    <location>
        <position position="5"/>
    </location>
    <ligand>
        <name>a divalent metal cation</name>
        <dbReference type="ChEBI" id="CHEBI:60240"/>
    </ligand>
</feature>
<dbReference type="GO" id="GO:0043137">
    <property type="term" value="P:DNA replication, removal of RNA primer"/>
    <property type="evidence" value="ECO:0007669"/>
    <property type="project" value="TreeGrafter"/>
</dbReference>
<gene>
    <name evidence="12" type="ORF">AMSG_08478</name>
</gene>
<dbReference type="PROSITE" id="PS51975">
    <property type="entry name" value="RNASE_H_2"/>
    <property type="match status" value="1"/>
</dbReference>
<dbReference type="InterPro" id="IPR012337">
    <property type="entry name" value="RNaseH-like_sf"/>
</dbReference>
<feature type="compositionally biased region" description="Gly residues" evidence="10">
    <location>
        <begin position="268"/>
        <end position="277"/>
    </location>
</feature>
<dbReference type="OrthoDB" id="7462577at2759"/>
<feature type="region of interest" description="Disordered" evidence="10">
    <location>
        <begin position="253"/>
        <end position="281"/>
    </location>
</feature>
<dbReference type="STRING" id="461836.A0A0L0DJN0"/>
<dbReference type="InterPro" id="IPR023160">
    <property type="entry name" value="RNase_HII_hlx-loop-hlx_cap_dom"/>
</dbReference>
<protein>
    <recommendedName>
        <fullName evidence="9">Ribonuclease</fullName>
        <ecNumber evidence="9">3.1.26.4</ecNumber>
    </recommendedName>
</protein>
<dbReference type="Proteomes" id="UP000054408">
    <property type="component" value="Unassembled WGS sequence"/>
</dbReference>
<keyword evidence="13" id="KW-1185">Reference proteome</keyword>
<evidence type="ECO:0000256" key="10">
    <source>
        <dbReference type="SAM" id="MobiDB-lite"/>
    </source>
</evidence>
<dbReference type="InterPro" id="IPR001352">
    <property type="entry name" value="RNase_HII/HIII"/>
</dbReference>
<evidence type="ECO:0000256" key="3">
    <source>
        <dbReference type="ARBA" id="ARBA00007058"/>
    </source>
</evidence>
<dbReference type="OMA" id="REECRFF"/>
<dbReference type="FunFam" id="3.30.420.10:FF:000016">
    <property type="entry name" value="Ribonuclease"/>
    <property type="match status" value="1"/>
</dbReference>
<organism evidence="12 13">
    <name type="scientific">Thecamonas trahens ATCC 50062</name>
    <dbReference type="NCBI Taxonomy" id="461836"/>
    <lineage>
        <taxon>Eukaryota</taxon>
        <taxon>Apusozoa</taxon>
        <taxon>Apusomonadida</taxon>
        <taxon>Apusomonadidae</taxon>
        <taxon>Thecamonas</taxon>
    </lineage>
</organism>
<evidence type="ECO:0000313" key="12">
    <source>
        <dbReference type="EMBL" id="KNC52614.1"/>
    </source>
</evidence>
<evidence type="ECO:0000256" key="6">
    <source>
        <dbReference type="ARBA" id="ARBA00022759"/>
    </source>
</evidence>
<sequence length="299" mass="32587">MGIDEAGRGPALGPMVYGAAYCPVAKKDALKKMKFDDSKALTAETRERMYAEIGSEEVRERLGLGFKIHSLSPEELSGKMLRVPKYNLNTISHDTAIGLIRWVLAQGVNLQEVFVDTVGSPTKYEAHLSRLFPQLKIAVRKKADALYPIVSAASICAKVARDLIVENWVFAEPALNAEGSGVSRVFGSGYPGDPNTKKWLAGSIDPVFGFPSIARFSWAPCRKLLEAKAAPVSYPFVDSDSDDDDDDDELAAMEEEEQTSLSEFFGAAGSGSGGAGSGKRFKRAPYFRDRQLVYIDAFN</sequence>
<keyword evidence="5 8" id="KW-0479">Metal-binding</keyword>
<dbReference type="NCBIfam" id="TIGR00729">
    <property type="entry name" value="ribonuclease HII"/>
    <property type="match status" value="1"/>
</dbReference>
<evidence type="ECO:0000256" key="9">
    <source>
        <dbReference type="RuleBase" id="RU003515"/>
    </source>
</evidence>
<dbReference type="EMBL" id="GL349474">
    <property type="protein sequence ID" value="KNC52614.1"/>
    <property type="molecule type" value="Genomic_DNA"/>
</dbReference>
<dbReference type="SUPFAM" id="SSF53098">
    <property type="entry name" value="Ribonuclease H-like"/>
    <property type="match status" value="1"/>
</dbReference>
<evidence type="ECO:0000256" key="1">
    <source>
        <dbReference type="ARBA" id="ARBA00000077"/>
    </source>
</evidence>
<reference evidence="12 13" key="1">
    <citation type="submission" date="2010-05" db="EMBL/GenBank/DDBJ databases">
        <title>The Genome Sequence of Thecamonas trahens ATCC 50062.</title>
        <authorList>
            <consortium name="The Broad Institute Genome Sequencing Platform"/>
            <person name="Russ C."/>
            <person name="Cuomo C."/>
            <person name="Shea T."/>
            <person name="Young S.K."/>
            <person name="Zeng Q."/>
            <person name="Koehrsen M."/>
            <person name="Haas B."/>
            <person name="Borodovsky M."/>
            <person name="Guigo R."/>
            <person name="Alvarado L."/>
            <person name="Berlin A."/>
            <person name="Bochicchio J."/>
            <person name="Borenstein D."/>
            <person name="Chapman S."/>
            <person name="Chen Z."/>
            <person name="Freedman E."/>
            <person name="Gellesch M."/>
            <person name="Goldberg J."/>
            <person name="Griggs A."/>
            <person name="Gujja S."/>
            <person name="Heilman E."/>
            <person name="Heiman D."/>
            <person name="Hepburn T."/>
            <person name="Howarth C."/>
            <person name="Jen D."/>
            <person name="Larson L."/>
            <person name="Mehta T."/>
            <person name="Park D."/>
            <person name="Pearson M."/>
            <person name="Roberts A."/>
            <person name="Saif S."/>
            <person name="Shenoy N."/>
            <person name="Sisk P."/>
            <person name="Stolte C."/>
            <person name="Sykes S."/>
            <person name="Thomson T."/>
            <person name="Walk T."/>
            <person name="White J."/>
            <person name="Yandava C."/>
            <person name="Burger G."/>
            <person name="Gray M.W."/>
            <person name="Holland P.W.H."/>
            <person name="King N."/>
            <person name="Lang F.B.F."/>
            <person name="Roger A.J."/>
            <person name="Ruiz-Trillo I."/>
            <person name="Lander E."/>
            <person name="Nusbaum C."/>
        </authorList>
    </citation>
    <scope>NUCLEOTIDE SEQUENCE [LARGE SCALE GENOMIC DNA]</scope>
    <source>
        <strain evidence="12 13">ATCC 50062</strain>
    </source>
</reference>
<feature type="binding site" evidence="8">
    <location>
        <position position="4"/>
    </location>
    <ligand>
        <name>a divalent metal cation</name>
        <dbReference type="ChEBI" id="CHEBI:60240"/>
    </ligand>
</feature>
<dbReference type="FunFam" id="1.10.10.460:FF:000001">
    <property type="entry name" value="Ribonuclease"/>
    <property type="match status" value="1"/>
</dbReference>
<evidence type="ECO:0000259" key="11">
    <source>
        <dbReference type="PROSITE" id="PS51975"/>
    </source>
</evidence>
<keyword evidence="6 8" id="KW-0255">Endonuclease</keyword>
<evidence type="ECO:0000313" key="13">
    <source>
        <dbReference type="Proteomes" id="UP000054408"/>
    </source>
</evidence>
<dbReference type="eggNOG" id="KOG2299">
    <property type="taxonomic scope" value="Eukaryota"/>
</dbReference>
<accession>A0A0L0DJN0</accession>
<comment type="catalytic activity">
    <reaction evidence="1 8 9">
        <text>Endonucleolytic cleavage to 5'-phosphomonoester.</text>
        <dbReference type="EC" id="3.1.26.4"/>
    </reaction>
</comment>